<accession>A0ABT2GWR8</accession>
<evidence type="ECO:0000313" key="3">
    <source>
        <dbReference type="Proteomes" id="UP001165586"/>
    </source>
</evidence>
<dbReference type="Proteomes" id="UP001165586">
    <property type="component" value="Unassembled WGS sequence"/>
</dbReference>
<dbReference type="CDD" id="cd00093">
    <property type="entry name" value="HTH_XRE"/>
    <property type="match status" value="1"/>
</dbReference>
<name>A0ABT2GWR8_9MICO</name>
<organism evidence="2 3">
    <name type="scientific">Herbiconiux daphne</name>
    <dbReference type="NCBI Taxonomy" id="2970914"/>
    <lineage>
        <taxon>Bacteria</taxon>
        <taxon>Bacillati</taxon>
        <taxon>Actinomycetota</taxon>
        <taxon>Actinomycetes</taxon>
        <taxon>Micrococcales</taxon>
        <taxon>Microbacteriaceae</taxon>
        <taxon>Herbiconiux</taxon>
    </lineage>
</organism>
<dbReference type="InterPro" id="IPR001387">
    <property type="entry name" value="Cro/C1-type_HTH"/>
</dbReference>
<dbReference type="RefSeq" id="WP_259537025.1">
    <property type="nucleotide sequence ID" value="NZ_JANLCJ010000001.1"/>
</dbReference>
<dbReference type="InterPro" id="IPR010982">
    <property type="entry name" value="Lambda_DNA-bd_dom_sf"/>
</dbReference>
<feature type="domain" description="HTH cro/C1-type" evidence="1">
    <location>
        <begin position="14"/>
        <end position="73"/>
    </location>
</feature>
<dbReference type="PROSITE" id="PS50943">
    <property type="entry name" value="HTH_CROC1"/>
    <property type="match status" value="1"/>
</dbReference>
<gene>
    <name evidence="2" type="ORF">N1032_01455</name>
</gene>
<proteinExistence type="predicted"/>
<dbReference type="Pfam" id="PF01381">
    <property type="entry name" value="HTH_3"/>
    <property type="match status" value="1"/>
</dbReference>
<sequence>MTNDSPKSSLGARVRELRKERGFKSQKDLADAIPGGKVTAATIDNIETGRKTTIDVSQLFNIAMALRVPPIYLLAPIRTPDASVDLPNLSASFEGMTAIEFDAWLGGIEAGAYRASSIEERDAAAEVQAVRTLDSLRSEITRFEAMLELQSDGEDQRFARSTQDRLAEAKREAARIEALLRSAGWALA</sequence>
<keyword evidence="3" id="KW-1185">Reference proteome</keyword>
<comment type="caution">
    <text evidence="2">The sequence shown here is derived from an EMBL/GenBank/DDBJ whole genome shotgun (WGS) entry which is preliminary data.</text>
</comment>
<dbReference type="EMBL" id="JANLCJ010000001">
    <property type="protein sequence ID" value="MCS5732409.1"/>
    <property type="molecule type" value="Genomic_DNA"/>
</dbReference>
<evidence type="ECO:0000259" key="1">
    <source>
        <dbReference type="PROSITE" id="PS50943"/>
    </source>
</evidence>
<dbReference type="SMART" id="SM00530">
    <property type="entry name" value="HTH_XRE"/>
    <property type="match status" value="1"/>
</dbReference>
<dbReference type="Gene3D" id="1.10.260.40">
    <property type="entry name" value="lambda repressor-like DNA-binding domains"/>
    <property type="match status" value="1"/>
</dbReference>
<protein>
    <submittedName>
        <fullName evidence="2">Helix-turn-helix domain-containing protein</fullName>
    </submittedName>
</protein>
<evidence type="ECO:0000313" key="2">
    <source>
        <dbReference type="EMBL" id="MCS5732409.1"/>
    </source>
</evidence>
<reference evidence="2" key="1">
    <citation type="submission" date="2022-08" db="EMBL/GenBank/DDBJ databases">
        <authorList>
            <person name="Deng Y."/>
            <person name="Han X.-F."/>
            <person name="Zhang Y.-Q."/>
        </authorList>
    </citation>
    <scope>NUCLEOTIDE SEQUENCE</scope>
    <source>
        <strain evidence="2">CPCC 203386</strain>
    </source>
</reference>
<dbReference type="SUPFAM" id="SSF47413">
    <property type="entry name" value="lambda repressor-like DNA-binding domains"/>
    <property type="match status" value="1"/>
</dbReference>